<sequence>MFFLRDVKFYENIFPLNMKKQIDATPTASDTSQVNTLNFFDTPYFPIKKPTESLSNDDAKTDSHGDSENSSAPGGTNEDASDSDSTSLGDLQRVINLTL</sequence>
<name>A0ABQ4YQ36_9ASTR</name>
<proteinExistence type="predicted"/>
<comment type="caution">
    <text evidence="2">The sequence shown here is derived from an EMBL/GenBank/DDBJ whole genome shotgun (WGS) entry which is preliminary data.</text>
</comment>
<dbReference type="EMBL" id="BQNB010010567">
    <property type="protein sequence ID" value="GJS79027.1"/>
    <property type="molecule type" value="Genomic_DNA"/>
</dbReference>
<evidence type="ECO:0000313" key="3">
    <source>
        <dbReference type="Proteomes" id="UP001151760"/>
    </source>
</evidence>
<feature type="region of interest" description="Disordered" evidence="1">
    <location>
        <begin position="43"/>
        <end position="99"/>
    </location>
</feature>
<evidence type="ECO:0000313" key="2">
    <source>
        <dbReference type="EMBL" id="GJS79027.1"/>
    </source>
</evidence>
<reference evidence="2" key="2">
    <citation type="submission" date="2022-01" db="EMBL/GenBank/DDBJ databases">
        <authorList>
            <person name="Yamashiro T."/>
            <person name="Shiraishi A."/>
            <person name="Satake H."/>
            <person name="Nakayama K."/>
        </authorList>
    </citation>
    <scope>NUCLEOTIDE SEQUENCE</scope>
</reference>
<accession>A0ABQ4YQ36</accession>
<gene>
    <name evidence="2" type="ORF">Tco_0728908</name>
</gene>
<evidence type="ECO:0000256" key="1">
    <source>
        <dbReference type="SAM" id="MobiDB-lite"/>
    </source>
</evidence>
<reference evidence="2" key="1">
    <citation type="journal article" date="2022" name="Int. J. Mol. Sci.">
        <title>Draft Genome of Tanacetum Coccineum: Genomic Comparison of Closely Related Tanacetum-Family Plants.</title>
        <authorList>
            <person name="Yamashiro T."/>
            <person name="Shiraishi A."/>
            <person name="Nakayama K."/>
            <person name="Satake H."/>
        </authorList>
    </citation>
    <scope>NUCLEOTIDE SEQUENCE</scope>
</reference>
<dbReference type="Proteomes" id="UP001151760">
    <property type="component" value="Unassembled WGS sequence"/>
</dbReference>
<keyword evidence="3" id="KW-1185">Reference proteome</keyword>
<organism evidence="2 3">
    <name type="scientific">Tanacetum coccineum</name>
    <dbReference type="NCBI Taxonomy" id="301880"/>
    <lineage>
        <taxon>Eukaryota</taxon>
        <taxon>Viridiplantae</taxon>
        <taxon>Streptophyta</taxon>
        <taxon>Embryophyta</taxon>
        <taxon>Tracheophyta</taxon>
        <taxon>Spermatophyta</taxon>
        <taxon>Magnoliopsida</taxon>
        <taxon>eudicotyledons</taxon>
        <taxon>Gunneridae</taxon>
        <taxon>Pentapetalae</taxon>
        <taxon>asterids</taxon>
        <taxon>campanulids</taxon>
        <taxon>Asterales</taxon>
        <taxon>Asteraceae</taxon>
        <taxon>Asteroideae</taxon>
        <taxon>Anthemideae</taxon>
        <taxon>Anthemidinae</taxon>
        <taxon>Tanacetum</taxon>
    </lineage>
</organism>
<protein>
    <submittedName>
        <fullName evidence="2">Uncharacterized protein</fullName>
    </submittedName>
</protein>
<feature type="compositionally biased region" description="Basic and acidic residues" evidence="1">
    <location>
        <begin position="57"/>
        <end position="67"/>
    </location>
</feature>
<feature type="compositionally biased region" description="Polar residues" evidence="1">
    <location>
        <begin position="83"/>
        <end position="99"/>
    </location>
</feature>